<reference evidence="2 3" key="1">
    <citation type="journal article" date="2021" name="Elife">
        <title>Chloroplast acquisition without the gene transfer in kleptoplastic sea slugs, Plakobranchus ocellatus.</title>
        <authorList>
            <person name="Maeda T."/>
            <person name="Takahashi S."/>
            <person name="Yoshida T."/>
            <person name="Shimamura S."/>
            <person name="Takaki Y."/>
            <person name="Nagai Y."/>
            <person name="Toyoda A."/>
            <person name="Suzuki Y."/>
            <person name="Arimoto A."/>
            <person name="Ishii H."/>
            <person name="Satoh N."/>
            <person name="Nishiyama T."/>
            <person name="Hasebe M."/>
            <person name="Maruyama T."/>
            <person name="Minagawa J."/>
            <person name="Obokata J."/>
            <person name="Shigenobu S."/>
        </authorList>
    </citation>
    <scope>NUCLEOTIDE SEQUENCE [LARGE SCALE GENOMIC DNA]</scope>
</reference>
<keyword evidence="3" id="KW-1185">Reference proteome</keyword>
<feature type="compositionally biased region" description="Basic and acidic residues" evidence="1">
    <location>
        <begin position="77"/>
        <end position="90"/>
    </location>
</feature>
<organism evidence="2 3">
    <name type="scientific">Elysia marginata</name>
    <dbReference type="NCBI Taxonomy" id="1093978"/>
    <lineage>
        <taxon>Eukaryota</taxon>
        <taxon>Metazoa</taxon>
        <taxon>Spiralia</taxon>
        <taxon>Lophotrochozoa</taxon>
        <taxon>Mollusca</taxon>
        <taxon>Gastropoda</taxon>
        <taxon>Heterobranchia</taxon>
        <taxon>Euthyneura</taxon>
        <taxon>Panpulmonata</taxon>
        <taxon>Sacoglossa</taxon>
        <taxon>Placobranchoidea</taxon>
        <taxon>Plakobranchidae</taxon>
        <taxon>Elysia</taxon>
    </lineage>
</organism>
<comment type="caution">
    <text evidence="2">The sequence shown here is derived from an EMBL/GenBank/DDBJ whole genome shotgun (WGS) entry which is preliminary data.</text>
</comment>
<gene>
    <name evidence="2" type="ORF">ElyMa_003238600</name>
</gene>
<evidence type="ECO:0000313" key="2">
    <source>
        <dbReference type="EMBL" id="GFS17438.1"/>
    </source>
</evidence>
<evidence type="ECO:0000313" key="3">
    <source>
        <dbReference type="Proteomes" id="UP000762676"/>
    </source>
</evidence>
<feature type="compositionally biased region" description="Polar residues" evidence="1">
    <location>
        <begin position="65"/>
        <end position="75"/>
    </location>
</feature>
<evidence type="ECO:0000256" key="1">
    <source>
        <dbReference type="SAM" id="MobiDB-lite"/>
    </source>
</evidence>
<proteinExistence type="predicted"/>
<name>A0AAV4J6Z8_9GAST</name>
<sequence>MRLFKFFPFTVFICTLYISFVVVNGGKTRRNVNVENTLTPRATDFLGQGEQYKRYSGGKRESWTDQKQGFDSTVGSGREHKDCKDCDENEGNRDRILAPREISSSRSQQPQEIYIRVRVLPRKNHVTGRQWRKPVVYSATPSKFTNLLGRRVRKLKMDWERLTKKLFMSENKDKIHEASGNSNFRNDEFSRFTLTRSPSRQMKNGYESIEKEKSILMKTVRKTSNYGLPGFGGHQYNSKIRAHSELEPKVRSGYHSKVSPKRKVQKYSYDEAMPQIQDWKAPSFKTDDDSSYWMDDDNGGMFGGNKLVRPVMADILENSGTSLLTTIHKLRKHAHAMMKAFLATEHQLSDYYQVIENSTLNVILPGVRDATELIHEANEHILDAMKSAYRITARESFRGRLMKGRQRNSSNSDEKEIQALSMIEQIKLRDFRDELTGAVSVSYEIQLLVASIHAFQIKCTEQKAAVERLRKLFDSRDYFVALRDLRENLNDVIGKINTKFLNTPSLRRLRYRKVMSV</sequence>
<protein>
    <submittedName>
        <fullName evidence="2">Uncharacterized protein</fullName>
    </submittedName>
</protein>
<accession>A0AAV4J6Z8</accession>
<dbReference type="EMBL" id="BMAT01006665">
    <property type="protein sequence ID" value="GFS17438.1"/>
    <property type="molecule type" value="Genomic_DNA"/>
</dbReference>
<dbReference type="Proteomes" id="UP000762676">
    <property type="component" value="Unassembled WGS sequence"/>
</dbReference>
<dbReference type="AlphaFoldDB" id="A0AAV4J6Z8"/>
<feature type="region of interest" description="Disordered" evidence="1">
    <location>
        <begin position="56"/>
        <end position="90"/>
    </location>
</feature>